<dbReference type="PANTHER" id="PTHR15341:SF3">
    <property type="entry name" value="NUCLEAR NUCLEIC ACID-BINDING PROTEIN C1D"/>
    <property type="match status" value="1"/>
</dbReference>
<evidence type="ECO:0000256" key="7">
    <source>
        <dbReference type="SAM" id="MobiDB-lite"/>
    </source>
</evidence>
<dbReference type="OMA" id="RLKGYFG"/>
<comment type="subcellular location">
    <subcellularLocation>
        <location evidence="1 6">Nucleus</location>
    </subcellularLocation>
</comment>
<evidence type="ECO:0000256" key="5">
    <source>
        <dbReference type="ARBA" id="ARBA00023242"/>
    </source>
</evidence>
<feature type="compositionally biased region" description="Basic and acidic residues" evidence="7">
    <location>
        <begin position="126"/>
        <end position="153"/>
    </location>
</feature>
<dbReference type="STRING" id="554155.C5FZH3"/>
<evidence type="ECO:0000256" key="4">
    <source>
        <dbReference type="ARBA" id="ARBA00022884"/>
    </source>
</evidence>
<keyword evidence="4 6" id="KW-0694">RNA-binding</keyword>
<dbReference type="HOGENOM" id="CLU_064339_2_1_1"/>
<evidence type="ECO:0000256" key="3">
    <source>
        <dbReference type="ARBA" id="ARBA00022552"/>
    </source>
</evidence>
<proteinExistence type="inferred from homology"/>
<dbReference type="InterPro" id="IPR007146">
    <property type="entry name" value="Sas10/Utp3/C1D"/>
</dbReference>
<dbReference type="GO" id="GO:0010468">
    <property type="term" value="P:regulation of gene expression"/>
    <property type="evidence" value="ECO:0007669"/>
    <property type="project" value="TreeGrafter"/>
</dbReference>
<dbReference type="Proteomes" id="UP000002035">
    <property type="component" value="Unassembled WGS sequence"/>
</dbReference>
<feature type="compositionally biased region" description="Basic residues" evidence="7">
    <location>
        <begin position="226"/>
        <end position="238"/>
    </location>
</feature>
<dbReference type="PANTHER" id="PTHR15341">
    <property type="entry name" value="SUN-COR STEROID HORMONE RECEPTOR CO-REPRESSOR"/>
    <property type="match status" value="1"/>
</dbReference>
<keyword evidence="5 6" id="KW-0539">Nucleus</keyword>
<evidence type="ECO:0000313" key="8">
    <source>
        <dbReference type="EMBL" id="EEQ35276.1"/>
    </source>
</evidence>
<dbReference type="RefSeq" id="XP_002843012.1">
    <property type="nucleotide sequence ID" value="XM_002842966.1"/>
</dbReference>
<dbReference type="EMBL" id="DS995708">
    <property type="protein sequence ID" value="EEQ35276.1"/>
    <property type="molecule type" value="Genomic_DNA"/>
</dbReference>
<feature type="compositionally biased region" description="Basic and acidic residues" evidence="7">
    <location>
        <begin position="187"/>
        <end position="204"/>
    </location>
</feature>
<comment type="similarity">
    <text evidence="2 6">Belongs to the C1D family.</text>
</comment>
<organism evidence="8 9">
    <name type="scientific">Arthroderma otae (strain ATCC MYA-4605 / CBS 113480)</name>
    <name type="common">Microsporum canis</name>
    <dbReference type="NCBI Taxonomy" id="554155"/>
    <lineage>
        <taxon>Eukaryota</taxon>
        <taxon>Fungi</taxon>
        <taxon>Dikarya</taxon>
        <taxon>Ascomycota</taxon>
        <taxon>Pezizomycotina</taxon>
        <taxon>Eurotiomycetes</taxon>
        <taxon>Eurotiomycetidae</taxon>
        <taxon>Onygenales</taxon>
        <taxon>Arthrodermataceae</taxon>
        <taxon>Microsporum</taxon>
    </lineage>
</organism>
<feature type="region of interest" description="Disordered" evidence="7">
    <location>
        <begin position="115"/>
        <end position="254"/>
    </location>
</feature>
<name>C5FZH3_ARTOC</name>
<dbReference type="Pfam" id="PF04000">
    <property type="entry name" value="Sas10_Utp3"/>
    <property type="match status" value="1"/>
</dbReference>
<dbReference type="GO" id="GO:0003677">
    <property type="term" value="F:DNA binding"/>
    <property type="evidence" value="ECO:0007669"/>
    <property type="project" value="TreeGrafter"/>
</dbReference>
<keyword evidence="9" id="KW-1185">Reference proteome</keyword>
<dbReference type="AlphaFoldDB" id="C5FZH3"/>
<dbReference type="eggNOG" id="KOG4835">
    <property type="taxonomic scope" value="Eukaryota"/>
</dbReference>
<evidence type="ECO:0000256" key="6">
    <source>
        <dbReference type="RuleBase" id="RU368003"/>
    </source>
</evidence>
<reference evidence="9" key="1">
    <citation type="journal article" date="2012" name="MBio">
        <title>Comparative genome analysis of Trichophyton rubrum and related dermatophytes reveals candidate genes involved in infection.</title>
        <authorList>
            <person name="Martinez D.A."/>
            <person name="Oliver B.G."/>
            <person name="Graeser Y."/>
            <person name="Goldberg J.M."/>
            <person name="Li W."/>
            <person name="Martinez-Rossi N.M."/>
            <person name="Monod M."/>
            <person name="Shelest E."/>
            <person name="Barton R.C."/>
            <person name="Birch E."/>
            <person name="Brakhage A.A."/>
            <person name="Chen Z."/>
            <person name="Gurr S.J."/>
            <person name="Heiman D."/>
            <person name="Heitman J."/>
            <person name="Kosti I."/>
            <person name="Rossi A."/>
            <person name="Saif S."/>
            <person name="Samalova M."/>
            <person name="Saunders C.W."/>
            <person name="Shea T."/>
            <person name="Summerbell R.C."/>
            <person name="Xu J."/>
            <person name="Young S."/>
            <person name="Zeng Q."/>
            <person name="Birren B.W."/>
            <person name="Cuomo C.A."/>
            <person name="White T.C."/>
        </authorList>
    </citation>
    <scope>NUCLEOTIDE SEQUENCE [LARGE SCALE GENOMIC DNA]</scope>
    <source>
        <strain evidence="9">ATCC MYA-4605 / CBS 113480</strain>
    </source>
</reference>
<dbReference type="GO" id="GO:0000178">
    <property type="term" value="C:exosome (RNase complex)"/>
    <property type="evidence" value="ECO:0007669"/>
    <property type="project" value="TreeGrafter"/>
</dbReference>
<feature type="compositionally biased region" description="Acidic residues" evidence="7">
    <location>
        <begin position="154"/>
        <end position="186"/>
    </location>
</feature>
<evidence type="ECO:0000313" key="9">
    <source>
        <dbReference type="Proteomes" id="UP000002035"/>
    </source>
</evidence>
<dbReference type="InterPro" id="IPR011082">
    <property type="entry name" value="Exosome-assoc_fac/DNA_repair"/>
</dbReference>
<keyword evidence="3 6" id="KW-0698">rRNA processing</keyword>
<evidence type="ECO:0000256" key="1">
    <source>
        <dbReference type="ARBA" id="ARBA00004123"/>
    </source>
</evidence>
<protein>
    <recommendedName>
        <fullName evidence="6">Exosome complex protein</fullName>
    </recommendedName>
</protein>
<dbReference type="GO" id="GO:0000460">
    <property type="term" value="P:maturation of 5.8S rRNA"/>
    <property type="evidence" value="ECO:0007669"/>
    <property type="project" value="TreeGrafter"/>
</dbReference>
<dbReference type="GO" id="GO:0003723">
    <property type="term" value="F:RNA binding"/>
    <property type="evidence" value="ECO:0007669"/>
    <property type="project" value="UniProtKB-UniRule"/>
</dbReference>
<dbReference type="VEuPathDB" id="FungiDB:MCYG_08095"/>
<evidence type="ECO:0000256" key="2">
    <source>
        <dbReference type="ARBA" id="ARBA00009154"/>
    </source>
</evidence>
<dbReference type="GO" id="GO:0005730">
    <property type="term" value="C:nucleolus"/>
    <property type="evidence" value="ECO:0007669"/>
    <property type="project" value="TreeGrafter"/>
</dbReference>
<accession>C5FZH3</accession>
<dbReference type="GeneID" id="9227440"/>
<comment type="function">
    <text evidence="6">Required for exosome-dependent processing of pre-rRNA and small nucleolar RNA (snRNA) precursors. Involved in processing of 35S pre-rRNA at the A0, A1 and A2 sites.</text>
</comment>
<dbReference type="OrthoDB" id="1421013at2759"/>
<gene>
    <name evidence="8" type="ORF">MCYG_08095</name>
</gene>
<sequence length="254" mass="28530">MTTETTDLKPLLEQLEDDIDDIEDALEPLLEHGLATTSQKLPLMEKAKLHVLLTYSIESLIFSYLCLNDVDAKEHPVFKELARAGNDKVDLERAEREAKDKAMAQLRASQLAKMKGNVAAAVPQKRPLDEPESSERDGTELSSPEPKKTKTIEPDEDDEDDEEEGDDDDEVEEGGVGEEDDEENDQPNEKKEEAFIKLDAEAKSTNKKKKKKMTRAEKRAINAAKKEKKTAKKKRKNKREREAQLATANTNANG</sequence>